<sequence>MTKTCDGLLFGGMNSDGYAEYNLLAEGVAMQQRREQALAGCLLGGAIGDALGLAYEGLSPRRLARLSPGTLRFRVFPGLALVSDDTEHAALTAQALLRSRGDTDRFERVLAWRLRLWIAALPAGVGWATGRALWKLWLGIPPGRNGVHSAGNGPAMRAAILGVYLARQPHALAEHLARSTRLTHTDVRAEAGAHCIALAAAQASQGSSDPLQLAHLLAPVLEQDGEGMADFRMLMRAMFESVAKGERTQAFCAAQGWQRGVLGYVVHTVVAALHAWLSHPQDLDAALEDIIRSGGDVDSTAALVGGLVGAGVGVQGLPPARCAALRDWPWNQQRLSRLAIALARGGREGSLYPCWPLALLRNLLFLLLVLGHGLRRLLPPY</sequence>
<evidence type="ECO:0000313" key="2">
    <source>
        <dbReference type="Proteomes" id="UP001156706"/>
    </source>
</evidence>
<accession>A0ABQ5YMC6</accession>
<dbReference type="InterPro" id="IPR005502">
    <property type="entry name" value="Ribosyl_crysJ1"/>
</dbReference>
<evidence type="ECO:0000313" key="1">
    <source>
        <dbReference type="EMBL" id="GLR14446.1"/>
    </source>
</evidence>
<protein>
    <submittedName>
        <fullName evidence="1">Dinitrogenase reductase activating glycohydrolase</fullName>
    </submittedName>
</protein>
<dbReference type="Pfam" id="PF03747">
    <property type="entry name" value="ADP_ribosyl_GH"/>
    <property type="match status" value="1"/>
</dbReference>
<dbReference type="PANTHER" id="PTHR16222">
    <property type="entry name" value="ADP-RIBOSYLGLYCOHYDROLASE"/>
    <property type="match status" value="1"/>
</dbReference>
<organism evidence="1 2">
    <name type="scientific">Chitinimonas prasina</name>
    <dbReference type="NCBI Taxonomy" id="1434937"/>
    <lineage>
        <taxon>Bacteria</taxon>
        <taxon>Pseudomonadati</taxon>
        <taxon>Pseudomonadota</taxon>
        <taxon>Betaproteobacteria</taxon>
        <taxon>Neisseriales</taxon>
        <taxon>Chitinibacteraceae</taxon>
        <taxon>Chitinimonas</taxon>
    </lineage>
</organism>
<dbReference type="SUPFAM" id="SSF101478">
    <property type="entry name" value="ADP-ribosylglycohydrolase"/>
    <property type="match status" value="1"/>
</dbReference>
<dbReference type="PANTHER" id="PTHR16222:SF12">
    <property type="entry name" value="ADP-RIBOSYLGLYCOHYDROLASE-RELATED"/>
    <property type="match status" value="1"/>
</dbReference>
<dbReference type="Gene3D" id="1.10.4080.10">
    <property type="entry name" value="ADP-ribosylation/Crystallin J1"/>
    <property type="match status" value="1"/>
</dbReference>
<proteinExistence type="predicted"/>
<reference evidence="2" key="1">
    <citation type="journal article" date="2019" name="Int. J. Syst. Evol. Microbiol.">
        <title>The Global Catalogue of Microorganisms (GCM) 10K type strain sequencing project: providing services to taxonomists for standard genome sequencing and annotation.</title>
        <authorList>
            <consortium name="The Broad Institute Genomics Platform"/>
            <consortium name="The Broad Institute Genome Sequencing Center for Infectious Disease"/>
            <person name="Wu L."/>
            <person name="Ma J."/>
        </authorList>
    </citation>
    <scope>NUCLEOTIDE SEQUENCE [LARGE SCALE GENOMIC DNA]</scope>
    <source>
        <strain evidence="2">NBRC 110044</strain>
    </source>
</reference>
<dbReference type="EMBL" id="BSOG01000004">
    <property type="protein sequence ID" value="GLR14446.1"/>
    <property type="molecule type" value="Genomic_DNA"/>
</dbReference>
<keyword evidence="2" id="KW-1185">Reference proteome</keyword>
<dbReference type="InterPro" id="IPR050792">
    <property type="entry name" value="ADP-ribosylglycohydrolase"/>
</dbReference>
<comment type="caution">
    <text evidence="1">The sequence shown here is derived from an EMBL/GenBank/DDBJ whole genome shotgun (WGS) entry which is preliminary data.</text>
</comment>
<dbReference type="Proteomes" id="UP001156706">
    <property type="component" value="Unassembled WGS sequence"/>
</dbReference>
<dbReference type="InterPro" id="IPR036705">
    <property type="entry name" value="Ribosyl_crysJ1_sf"/>
</dbReference>
<gene>
    <name evidence="1" type="ORF">GCM10007907_32360</name>
</gene>
<name>A0ABQ5YMC6_9NEIS</name>